<feature type="domain" description="Prephenate/arogenate dehydrogenase" evidence="2">
    <location>
        <begin position="4"/>
        <end position="288"/>
    </location>
</feature>
<evidence type="ECO:0000256" key="1">
    <source>
        <dbReference type="ARBA" id="ARBA00023002"/>
    </source>
</evidence>
<dbReference type="Pfam" id="PF20463">
    <property type="entry name" value="PDH_C"/>
    <property type="match status" value="1"/>
</dbReference>
<sequence>MLGKNVTIIGGSGGMGKVFGRFFKQHGFQVTLHARNEERLKSVSHELAVNHELNLTKCITNADIVLVSIPIHSTTKMIRKVAPLMKKNALIFDISSLKQNVCSALNEIKDAHPINTLSLHPMFGPGIKNLKNYTLLVLKIGGTEHYNKIVSKLLQLFKSDGLIITETTPETHDLRIALTLGVPHMINIVFLNLLKRTNIPLNELTNFTGTTFLLQKVFAESIIQREMEMFGEIQIENSEFHKILDLFGELIKEYKTLIKNKDIKGFNKLFTDGLEYSKEDNHFKNSYKYFYKFMKILKEEKE</sequence>
<keyword evidence="1" id="KW-0560">Oxidoreductase</keyword>
<dbReference type="GO" id="GO:0008977">
    <property type="term" value="F:prephenate dehydrogenase (NAD+) activity"/>
    <property type="evidence" value="ECO:0007669"/>
    <property type="project" value="InterPro"/>
</dbReference>
<dbReference type="InterPro" id="IPR050812">
    <property type="entry name" value="Preph/Arog_dehydrog"/>
</dbReference>
<organism evidence="3">
    <name type="scientific">marine sediment metagenome</name>
    <dbReference type="NCBI Taxonomy" id="412755"/>
    <lineage>
        <taxon>unclassified sequences</taxon>
        <taxon>metagenomes</taxon>
        <taxon>ecological metagenomes</taxon>
    </lineage>
</organism>
<protein>
    <recommendedName>
        <fullName evidence="2">Prephenate/arogenate dehydrogenase domain-containing protein</fullName>
    </recommendedName>
</protein>
<comment type="caution">
    <text evidence="3">The sequence shown here is derived from an EMBL/GenBank/DDBJ whole genome shotgun (WGS) entry which is preliminary data.</text>
</comment>
<dbReference type="GO" id="GO:0070403">
    <property type="term" value="F:NAD+ binding"/>
    <property type="evidence" value="ECO:0007669"/>
    <property type="project" value="InterPro"/>
</dbReference>
<dbReference type="PROSITE" id="PS51176">
    <property type="entry name" value="PDH_ADH"/>
    <property type="match status" value="1"/>
</dbReference>
<dbReference type="Gene3D" id="1.10.3660.10">
    <property type="entry name" value="6-phosphogluconate dehydrogenase C-terminal like domain"/>
    <property type="match status" value="1"/>
</dbReference>
<proteinExistence type="predicted"/>
<evidence type="ECO:0000313" key="3">
    <source>
        <dbReference type="EMBL" id="KKN24469.1"/>
    </source>
</evidence>
<reference evidence="3" key="1">
    <citation type="journal article" date="2015" name="Nature">
        <title>Complex archaea that bridge the gap between prokaryotes and eukaryotes.</title>
        <authorList>
            <person name="Spang A."/>
            <person name="Saw J.H."/>
            <person name="Jorgensen S.L."/>
            <person name="Zaremba-Niedzwiedzka K."/>
            <person name="Martijn J."/>
            <person name="Lind A.E."/>
            <person name="van Eijk R."/>
            <person name="Schleper C."/>
            <person name="Guy L."/>
            <person name="Ettema T.J."/>
        </authorList>
    </citation>
    <scope>NUCLEOTIDE SEQUENCE</scope>
</reference>
<dbReference type="InterPro" id="IPR008927">
    <property type="entry name" value="6-PGluconate_DH-like_C_sf"/>
</dbReference>
<dbReference type="InterPro" id="IPR046826">
    <property type="entry name" value="PDH_N"/>
</dbReference>
<accession>A0A0F9P314</accession>
<gene>
    <name evidence="3" type="ORF">LCGC14_0894480</name>
</gene>
<dbReference type="GO" id="GO:0006571">
    <property type="term" value="P:tyrosine biosynthetic process"/>
    <property type="evidence" value="ECO:0007669"/>
    <property type="project" value="InterPro"/>
</dbReference>
<dbReference type="Gene3D" id="3.40.50.720">
    <property type="entry name" value="NAD(P)-binding Rossmann-like Domain"/>
    <property type="match status" value="1"/>
</dbReference>
<dbReference type="InterPro" id="IPR036291">
    <property type="entry name" value="NAD(P)-bd_dom_sf"/>
</dbReference>
<dbReference type="AlphaFoldDB" id="A0A0F9P314"/>
<dbReference type="PANTHER" id="PTHR21363">
    <property type="entry name" value="PREPHENATE DEHYDROGENASE"/>
    <property type="match status" value="1"/>
</dbReference>
<dbReference type="PANTHER" id="PTHR21363:SF0">
    <property type="entry name" value="PREPHENATE DEHYDROGENASE [NADP(+)]"/>
    <property type="match status" value="1"/>
</dbReference>
<dbReference type="InterPro" id="IPR046825">
    <property type="entry name" value="PDH_C"/>
</dbReference>
<dbReference type="EMBL" id="LAZR01002880">
    <property type="protein sequence ID" value="KKN24469.1"/>
    <property type="molecule type" value="Genomic_DNA"/>
</dbReference>
<evidence type="ECO:0000259" key="2">
    <source>
        <dbReference type="PROSITE" id="PS51176"/>
    </source>
</evidence>
<dbReference type="InterPro" id="IPR003099">
    <property type="entry name" value="Prephen_DH"/>
</dbReference>
<dbReference type="SUPFAM" id="SSF51735">
    <property type="entry name" value="NAD(P)-binding Rossmann-fold domains"/>
    <property type="match status" value="1"/>
</dbReference>
<dbReference type="GO" id="GO:0004665">
    <property type="term" value="F:prephenate dehydrogenase (NADP+) activity"/>
    <property type="evidence" value="ECO:0007669"/>
    <property type="project" value="InterPro"/>
</dbReference>
<name>A0A0F9P314_9ZZZZ</name>
<dbReference type="SUPFAM" id="SSF48179">
    <property type="entry name" value="6-phosphogluconate dehydrogenase C-terminal domain-like"/>
    <property type="match status" value="1"/>
</dbReference>
<dbReference type="Pfam" id="PF02153">
    <property type="entry name" value="PDH_N"/>
    <property type="match status" value="1"/>
</dbReference>